<gene>
    <name evidence="1" type="ORF">TELCIR_24993</name>
</gene>
<dbReference type="EMBL" id="KZ408623">
    <property type="protein sequence ID" value="PIO53664.1"/>
    <property type="molecule type" value="Genomic_DNA"/>
</dbReference>
<reference evidence="1 2" key="1">
    <citation type="submission" date="2015-09" db="EMBL/GenBank/DDBJ databases">
        <title>Draft genome of the parasitic nematode Teladorsagia circumcincta isolate WARC Sus (inbred).</title>
        <authorList>
            <person name="Mitreva M."/>
        </authorList>
    </citation>
    <scope>NUCLEOTIDE SEQUENCE [LARGE SCALE GENOMIC DNA]</scope>
    <source>
        <strain evidence="1 2">S</strain>
    </source>
</reference>
<feature type="non-terminal residue" evidence="1">
    <location>
        <position position="40"/>
    </location>
</feature>
<protein>
    <submittedName>
        <fullName evidence="1">Uncharacterized protein</fullName>
    </submittedName>
</protein>
<keyword evidence="2" id="KW-1185">Reference proteome</keyword>
<evidence type="ECO:0000313" key="1">
    <source>
        <dbReference type="EMBL" id="PIO53664.1"/>
    </source>
</evidence>
<sequence>MGAYPGMLGMGMSPYGMGMSGMSGMPGAMGMGAGGYGDSY</sequence>
<accession>A0A2G9T6V0</accession>
<dbReference type="AlphaFoldDB" id="A0A2G9T6V0"/>
<proteinExistence type="predicted"/>
<evidence type="ECO:0000313" key="2">
    <source>
        <dbReference type="Proteomes" id="UP000230423"/>
    </source>
</evidence>
<dbReference type="Proteomes" id="UP000230423">
    <property type="component" value="Unassembled WGS sequence"/>
</dbReference>
<organism evidence="1 2">
    <name type="scientific">Teladorsagia circumcincta</name>
    <name type="common">Brown stomach worm</name>
    <name type="synonym">Ostertagia circumcincta</name>
    <dbReference type="NCBI Taxonomy" id="45464"/>
    <lineage>
        <taxon>Eukaryota</taxon>
        <taxon>Metazoa</taxon>
        <taxon>Ecdysozoa</taxon>
        <taxon>Nematoda</taxon>
        <taxon>Chromadorea</taxon>
        <taxon>Rhabditida</taxon>
        <taxon>Rhabditina</taxon>
        <taxon>Rhabditomorpha</taxon>
        <taxon>Strongyloidea</taxon>
        <taxon>Trichostrongylidae</taxon>
        <taxon>Teladorsagia</taxon>
    </lineage>
</organism>
<name>A0A2G9T6V0_TELCI</name>